<gene>
    <name evidence="1" type="ORF">KSP39_PZI004089</name>
</gene>
<protein>
    <submittedName>
        <fullName evidence="1">Uncharacterized protein</fullName>
    </submittedName>
</protein>
<name>A0AAP0BVZ7_9ASPA</name>
<keyword evidence="2" id="KW-1185">Reference proteome</keyword>
<organism evidence="1 2">
    <name type="scientific">Platanthera zijinensis</name>
    <dbReference type="NCBI Taxonomy" id="2320716"/>
    <lineage>
        <taxon>Eukaryota</taxon>
        <taxon>Viridiplantae</taxon>
        <taxon>Streptophyta</taxon>
        <taxon>Embryophyta</taxon>
        <taxon>Tracheophyta</taxon>
        <taxon>Spermatophyta</taxon>
        <taxon>Magnoliopsida</taxon>
        <taxon>Liliopsida</taxon>
        <taxon>Asparagales</taxon>
        <taxon>Orchidaceae</taxon>
        <taxon>Orchidoideae</taxon>
        <taxon>Orchideae</taxon>
        <taxon>Orchidinae</taxon>
        <taxon>Platanthera</taxon>
    </lineage>
</organism>
<sequence length="69" mass="8322">MEWKGTFTYFYNRSYGRSQIGRIRTYSHESETCEKREEISSLVVLLSLHVKSLIFIVFRLKSLYLRVRV</sequence>
<dbReference type="Proteomes" id="UP001418222">
    <property type="component" value="Unassembled WGS sequence"/>
</dbReference>
<evidence type="ECO:0000313" key="2">
    <source>
        <dbReference type="Proteomes" id="UP001418222"/>
    </source>
</evidence>
<accession>A0AAP0BVZ7</accession>
<reference evidence="1 2" key="1">
    <citation type="journal article" date="2022" name="Nat. Plants">
        <title>Genomes of leafy and leafless Platanthera orchids illuminate the evolution of mycoheterotrophy.</title>
        <authorList>
            <person name="Li M.H."/>
            <person name="Liu K.W."/>
            <person name="Li Z."/>
            <person name="Lu H.C."/>
            <person name="Ye Q.L."/>
            <person name="Zhang D."/>
            <person name="Wang J.Y."/>
            <person name="Li Y.F."/>
            <person name="Zhong Z.M."/>
            <person name="Liu X."/>
            <person name="Yu X."/>
            <person name="Liu D.K."/>
            <person name="Tu X.D."/>
            <person name="Liu B."/>
            <person name="Hao Y."/>
            <person name="Liao X.Y."/>
            <person name="Jiang Y.T."/>
            <person name="Sun W.H."/>
            <person name="Chen J."/>
            <person name="Chen Y.Q."/>
            <person name="Ai Y."/>
            <person name="Zhai J.W."/>
            <person name="Wu S.S."/>
            <person name="Zhou Z."/>
            <person name="Hsiao Y.Y."/>
            <person name="Wu W.L."/>
            <person name="Chen Y.Y."/>
            <person name="Lin Y.F."/>
            <person name="Hsu J.L."/>
            <person name="Li C.Y."/>
            <person name="Wang Z.W."/>
            <person name="Zhao X."/>
            <person name="Zhong W.Y."/>
            <person name="Ma X.K."/>
            <person name="Ma L."/>
            <person name="Huang J."/>
            <person name="Chen G.Z."/>
            <person name="Huang M.Z."/>
            <person name="Huang L."/>
            <person name="Peng D.H."/>
            <person name="Luo Y.B."/>
            <person name="Zou S.Q."/>
            <person name="Chen S.P."/>
            <person name="Lan S."/>
            <person name="Tsai W.C."/>
            <person name="Van de Peer Y."/>
            <person name="Liu Z.J."/>
        </authorList>
    </citation>
    <scope>NUCLEOTIDE SEQUENCE [LARGE SCALE GENOMIC DNA]</scope>
    <source>
        <strain evidence="1">Lor287</strain>
    </source>
</reference>
<dbReference type="EMBL" id="JBBWWQ010000003">
    <property type="protein sequence ID" value="KAK8952096.1"/>
    <property type="molecule type" value="Genomic_DNA"/>
</dbReference>
<dbReference type="AlphaFoldDB" id="A0AAP0BVZ7"/>
<comment type="caution">
    <text evidence="1">The sequence shown here is derived from an EMBL/GenBank/DDBJ whole genome shotgun (WGS) entry which is preliminary data.</text>
</comment>
<proteinExistence type="predicted"/>
<evidence type="ECO:0000313" key="1">
    <source>
        <dbReference type="EMBL" id="KAK8952096.1"/>
    </source>
</evidence>